<dbReference type="InterPro" id="IPR000014">
    <property type="entry name" value="PAS"/>
</dbReference>
<evidence type="ECO:0000256" key="9">
    <source>
        <dbReference type="ARBA" id="ARBA00022777"/>
    </source>
</evidence>
<dbReference type="GO" id="GO:0005524">
    <property type="term" value="F:ATP binding"/>
    <property type="evidence" value="ECO:0007669"/>
    <property type="project" value="UniProtKB-KW"/>
</dbReference>
<dbReference type="InterPro" id="IPR001789">
    <property type="entry name" value="Sig_transdc_resp-reg_receiver"/>
</dbReference>
<evidence type="ECO:0000259" key="17">
    <source>
        <dbReference type="PROSITE" id="PS50109"/>
    </source>
</evidence>
<dbReference type="InterPro" id="IPR036097">
    <property type="entry name" value="HisK_dim/P_sf"/>
</dbReference>
<dbReference type="InterPro" id="IPR013656">
    <property type="entry name" value="PAS_4"/>
</dbReference>
<evidence type="ECO:0000256" key="14">
    <source>
        <dbReference type="ARBA" id="ARBA00064003"/>
    </source>
</evidence>
<keyword evidence="6" id="KW-0808">Transferase</keyword>
<keyword evidence="11" id="KW-1133">Transmembrane helix</keyword>
<comment type="catalytic activity">
    <reaction evidence="1">
        <text>ATP + protein L-histidine = ADP + protein N-phospho-L-histidine.</text>
        <dbReference type="EC" id="2.7.13.3"/>
    </reaction>
</comment>
<gene>
    <name evidence="21" type="ORF">JL102_10655</name>
</gene>
<dbReference type="SMART" id="SM00086">
    <property type="entry name" value="PAC"/>
    <property type="match status" value="3"/>
</dbReference>
<dbReference type="EMBL" id="JAESIY010000005">
    <property type="protein sequence ID" value="MBL3656594.1"/>
    <property type="molecule type" value="Genomic_DNA"/>
</dbReference>
<dbReference type="SMART" id="SM00388">
    <property type="entry name" value="HisKA"/>
    <property type="match status" value="1"/>
</dbReference>
<dbReference type="PROSITE" id="PS50110">
    <property type="entry name" value="RESPONSE_REGULATORY"/>
    <property type="match status" value="1"/>
</dbReference>
<keyword evidence="4" id="KW-1003">Cell membrane</keyword>
<dbReference type="Gene3D" id="1.10.287.130">
    <property type="match status" value="1"/>
</dbReference>
<dbReference type="CDD" id="cd16922">
    <property type="entry name" value="HATPase_EvgS-ArcB-TorS-like"/>
    <property type="match status" value="1"/>
</dbReference>
<dbReference type="GO" id="GO:0000155">
    <property type="term" value="F:phosphorelay sensor kinase activity"/>
    <property type="evidence" value="ECO:0007669"/>
    <property type="project" value="InterPro"/>
</dbReference>
<dbReference type="Gene3D" id="3.30.565.10">
    <property type="entry name" value="Histidine kinase-like ATPase, C-terminal domain"/>
    <property type="match status" value="1"/>
</dbReference>
<dbReference type="NCBIfam" id="TIGR00229">
    <property type="entry name" value="sensory_box"/>
    <property type="match status" value="3"/>
</dbReference>
<reference evidence="21" key="1">
    <citation type="submission" date="2021-01" db="EMBL/GenBank/DDBJ databases">
        <title>Fulvivirga kasyanovii gen. nov., sp nov., a novel member of the phylum Bacteroidetes isolated from seawater in a mussel farm.</title>
        <authorList>
            <person name="Zhao L.-H."/>
            <person name="Wang Z.-J."/>
        </authorList>
    </citation>
    <scope>NUCLEOTIDE SEQUENCE</scope>
    <source>
        <strain evidence="21">2943</strain>
    </source>
</reference>
<dbReference type="PANTHER" id="PTHR45339">
    <property type="entry name" value="HYBRID SIGNAL TRANSDUCTION HISTIDINE KINASE J"/>
    <property type="match status" value="1"/>
</dbReference>
<keyword evidence="22" id="KW-1185">Reference proteome</keyword>
<proteinExistence type="predicted"/>
<dbReference type="Pfam" id="PF13426">
    <property type="entry name" value="PAS_9"/>
    <property type="match status" value="1"/>
</dbReference>
<dbReference type="SUPFAM" id="SSF47226">
    <property type="entry name" value="Histidine-containing phosphotransfer domain, HPT domain"/>
    <property type="match status" value="1"/>
</dbReference>
<dbReference type="PROSITE" id="PS50109">
    <property type="entry name" value="HIS_KIN"/>
    <property type="match status" value="1"/>
</dbReference>
<dbReference type="SMART" id="SM00448">
    <property type="entry name" value="REC"/>
    <property type="match status" value="1"/>
</dbReference>
<dbReference type="FunFam" id="3.30.565.10:FF:000010">
    <property type="entry name" value="Sensor histidine kinase RcsC"/>
    <property type="match status" value="1"/>
</dbReference>
<dbReference type="Pfam" id="PF08448">
    <property type="entry name" value="PAS_4"/>
    <property type="match status" value="1"/>
</dbReference>
<dbReference type="InterPro" id="IPR003594">
    <property type="entry name" value="HATPase_dom"/>
</dbReference>
<dbReference type="EC" id="2.7.13.3" evidence="3"/>
<dbReference type="CDD" id="cd17546">
    <property type="entry name" value="REC_hyHK_CKI1_RcsC-like"/>
    <property type="match status" value="1"/>
</dbReference>
<evidence type="ECO:0000256" key="3">
    <source>
        <dbReference type="ARBA" id="ARBA00012438"/>
    </source>
</evidence>
<dbReference type="Pfam" id="PF02518">
    <property type="entry name" value="HATPase_c"/>
    <property type="match status" value="1"/>
</dbReference>
<evidence type="ECO:0000256" key="10">
    <source>
        <dbReference type="ARBA" id="ARBA00022840"/>
    </source>
</evidence>
<evidence type="ECO:0000256" key="11">
    <source>
        <dbReference type="ARBA" id="ARBA00022989"/>
    </source>
</evidence>
<evidence type="ECO:0000256" key="16">
    <source>
        <dbReference type="PROSITE-ProRule" id="PRU00169"/>
    </source>
</evidence>
<dbReference type="RefSeq" id="WP_202244381.1">
    <property type="nucleotide sequence ID" value="NZ_JAESIY010000005.1"/>
</dbReference>
<evidence type="ECO:0000256" key="2">
    <source>
        <dbReference type="ARBA" id="ARBA00004651"/>
    </source>
</evidence>
<organism evidence="21 22">
    <name type="scientific">Fulvivirga sediminis</name>
    <dbReference type="NCBI Taxonomy" id="2803949"/>
    <lineage>
        <taxon>Bacteria</taxon>
        <taxon>Pseudomonadati</taxon>
        <taxon>Bacteroidota</taxon>
        <taxon>Cytophagia</taxon>
        <taxon>Cytophagales</taxon>
        <taxon>Fulvivirgaceae</taxon>
        <taxon>Fulvivirga</taxon>
    </lineage>
</organism>
<evidence type="ECO:0000256" key="5">
    <source>
        <dbReference type="ARBA" id="ARBA00022553"/>
    </source>
</evidence>
<dbReference type="Pfam" id="PF00989">
    <property type="entry name" value="PAS"/>
    <property type="match status" value="1"/>
</dbReference>
<dbReference type="Gene3D" id="3.30.450.20">
    <property type="entry name" value="PAS domain"/>
    <property type="match status" value="4"/>
</dbReference>
<dbReference type="InterPro" id="IPR013767">
    <property type="entry name" value="PAS_fold"/>
</dbReference>
<comment type="caution">
    <text evidence="21">The sequence shown here is derived from an EMBL/GenBank/DDBJ whole genome shotgun (WGS) entry which is preliminary data.</text>
</comment>
<dbReference type="InterPro" id="IPR000700">
    <property type="entry name" value="PAS-assoc_C"/>
</dbReference>
<evidence type="ECO:0000313" key="21">
    <source>
        <dbReference type="EMBL" id="MBL3656594.1"/>
    </source>
</evidence>
<dbReference type="AlphaFoldDB" id="A0A937F8K7"/>
<keyword evidence="10" id="KW-0067">ATP-binding</keyword>
<dbReference type="GO" id="GO:0005886">
    <property type="term" value="C:plasma membrane"/>
    <property type="evidence" value="ECO:0007669"/>
    <property type="project" value="UniProtKB-SubCell"/>
</dbReference>
<evidence type="ECO:0000256" key="7">
    <source>
        <dbReference type="ARBA" id="ARBA00022692"/>
    </source>
</evidence>
<keyword evidence="12" id="KW-0902">Two-component regulatory system</keyword>
<dbReference type="Gene3D" id="3.40.50.2300">
    <property type="match status" value="1"/>
</dbReference>
<evidence type="ECO:0000256" key="1">
    <source>
        <dbReference type="ARBA" id="ARBA00000085"/>
    </source>
</evidence>
<dbReference type="Gene3D" id="1.20.120.160">
    <property type="entry name" value="HPT domain"/>
    <property type="match status" value="1"/>
</dbReference>
<dbReference type="PANTHER" id="PTHR45339:SF1">
    <property type="entry name" value="HYBRID SIGNAL TRANSDUCTION HISTIDINE KINASE J"/>
    <property type="match status" value="1"/>
</dbReference>
<dbReference type="CDD" id="cd00082">
    <property type="entry name" value="HisKA"/>
    <property type="match status" value="1"/>
</dbReference>
<keyword evidence="13" id="KW-0472">Membrane</keyword>
<dbReference type="SUPFAM" id="SSF52172">
    <property type="entry name" value="CheY-like"/>
    <property type="match status" value="1"/>
</dbReference>
<evidence type="ECO:0000256" key="13">
    <source>
        <dbReference type="ARBA" id="ARBA00023136"/>
    </source>
</evidence>
<keyword evidence="8" id="KW-0547">Nucleotide-binding</keyword>
<feature type="domain" description="Histidine kinase" evidence="17">
    <location>
        <begin position="516"/>
        <end position="737"/>
    </location>
</feature>
<dbReference type="SMART" id="SM00387">
    <property type="entry name" value="HATPase_c"/>
    <property type="match status" value="1"/>
</dbReference>
<dbReference type="SUPFAM" id="SSF55785">
    <property type="entry name" value="PYP-like sensor domain (PAS domain)"/>
    <property type="match status" value="4"/>
</dbReference>
<evidence type="ECO:0000313" key="22">
    <source>
        <dbReference type="Proteomes" id="UP000659388"/>
    </source>
</evidence>
<dbReference type="InterPro" id="IPR001610">
    <property type="entry name" value="PAC"/>
</dbReference>
<dbReference type="InterPro" id="IPR036890">
    <property type="entry name" value="HATPase_C_sf"/>
</dbReference>
<evidence type="ECO:0000256" key="15">
    <source>
        <dbReference type="ARBA" id="ARBA00068150"/>
    </source>
</evidence>
<accession>A0A937F8K7</accession>
<feature type="modified residue" description="4-aspartylphosphate" evidence="16">
    <location>
        <position position="808"/>
    </location>
</feature>
<dbReference type="InterPro" id="IPR003661">
    <property type="entry name" value="HisK_dim/P_dom"/>
</dbReference>
<sequence length="1012" mass="115005">MLQSAVDYKNLLDTLEALIYGVNAQGHITYANKSFLSFIGIDEDKLIGKPFWKQATNAHEIEKAFELQLSQKKEKAVYWLKFNKKLALKQTISFSFSEKENLQGSVVASIIAPTKIDSKDQPFDLTNYILNSMSESVAVYNTEGQLIKVNSAGKKMFGFDLKTPVKEITSSSINILHPDKETPLSMEEHPKYRVLNGEYIDNYELYVINNITKKGIFISVNARPVTDTDGTVIGAIIVGSNITHRKNSEFEARKQSDLLDQAQKMAQIGHWEVDLQTQEIFWSSQTRKIHEVDEDYVPTLEEAVNFYDSESLPIISKTIEECVKTGDSWDLKLGIISAKGNYKYIRTIGQPVIQNNTAIKLYGVFQDISHDRKREEQLIAFVDAAPAAIAMFDTDMKYIAASDKWYKNYKLSDKKIIGLSHYEIFPEIGEEWKLTHQKALAGEICKAEEDRFERHDGSIQWLKWEVRPWYDLSGKIGGIIMLTEDITLEKLHKEELKNAKEAAELAAQAKEEFLSTMSHEIRTPMNAVIGMTHLLLQEEKLPHQEENLKTLQFSAENLLVLINDILDFNKITAGKITLETVPFNLKELANNIRKSFQFKAQEKQIRLAFIYDNDIPESLIGDTTRINQILVNLVGNAVKFTSEGTVRITIQLLKDAQDEATISFSIKDTGIGIPEEYQANIFERFTQAEKETTRKFGGTGLGLAITKKLLELHHSDIELISKVNQGSEFRFNITFPKAKKDLVTNSPKTENVKELANLKILLVEDNVVNQLIATKFLENWQITVEVADDGQQAIEKLTTNTYNLVLMDLQMPVLDGYEATQEIRKNSAYDQLPIIALTADATTNIKEKVMKVGMNDFLTKPINPEELKSKIMLHAVEKAGAVAHPSKESAKSEITEDTIDFTLIYQMAQNDTTFVITLIESFNKELKMFYDDFRNAANESNTNEMHRLIHKLKPSFELFSLDKLLTKLRETTKKVEENEISDLNSEIQEIEDSTQATLTTLEVKIKELKHSV</sequence>
<feature type="domain" description="PAS" evidence="19">
    <location>
        <begin position="129"/>
        <end position="198"/>
    </location>
</feature>
<keyword evidence="7" id="KW-0812">Transmembrane</keyword>
<evidence type="ECO:0000256" key="12">
    <source>
        <dbReference type="ARBA" id="ARBA00023012"/>
    </source>
</evidence>
<feature type="domain" description="PAS" evidence="19">
    <location>
        <begin position="4"/>
        <end position="49"/>
    </location>
</feature>
<dbReference type="Proteomes" id="UP000659388">
    <property type="component" value="Unassembled WGS sequence"/>
</dbReference>
<dbReference type="PRINTS" id="PR00344">
    <property type="entry name" value="BCTRLSENSOR"/>
</dbReference>
<evidence type="ECO:0000259" key="18">
    <source>
        <dbReference type="PROSITE" id="PS50110"/>
    </source>
</evidence>
<dbReference type="InterPro" id="IPR004358">
    <property type="entry name" value="Sig_transdc_His_kin-like_C"/>
</dbReference>
<evidence type="ECO:0000256" key="4">
    <source>
        <dbReference type="ARBA" id="ARBA00022475"/>
    </source>
</evidence>
<dbReference type="SMART" id="SM00091">
    <property type="entry name" value="PAS"/>
    <property type="match status" value="3"/>
</dbReference>
<dbReference type="CDD" id="cd00130">
    <property type="entry name" value="PAS"/>
    <property type="match status" value="2"/>
</dbReference>
<dbReference type="FunFam" id="1.10.287.130:FF:000002">
    <property type="entry name" value="Two-component osmosensing histidine kinase"/>
    <property type="match status" value="1"/>
</dbReference>
<dbReference type="Pfam" id="PF00072">
    <property type="entry name" value="Response_reg"/>
    <property type="match status" value="1"/>
</dbReference>
<name>A0A937F8K7_9BACT</name>
<dbReference type="SUPFAM" id="SSF47384">
    <property type="entry name" value="Homodimeric domain of signal transducing histidine kinase"/>
    <property type="match status" value="1"/>
</dbReference>
<feature type="domain" description="PAC" evidence="20">
    <location>
        <begin position="201"/>
        <end position="254"/>
    </location>
</feature>
<dbReference type="Pfam" id="PF00512">
    <property type="entry name" value="HisKA"/>
    <property type="match status" value="1"/>
</dbReference>
<feature type="domain" description="Response regulatory" evidence="18">
    <location>
        <begin position="759"/>
        <end position="875"/>
    </location>
</feature>
<comment type="subcellular location">
    <subcellularLocation>
        <location evidence="2">Cell membrane</location>
        <topology evidence="2">Multi-pass membrane protein</topology>
    </subcellularLocation>
</comment>
<feature type="domain" description="PAC" evidence="20">
    <location>
        <begin position="446"/>
        <end position="498"/>
    </location>
</feature>
<dbReference type="PROSITE" id="PS50113">
    <property type="entry name" value="PAC"/>
    <property type="match status" value="2"/>
</dbReference>
<comment type="subunit">
    <text evidence="14">At low DSF concentrations, interacts with RpfF.</text>
</comment>
<dbReference type="InterPro" id="IPR005467">
    <property type="entry name" value="His_kinase_dom"/>
</dbReference>
<keyword evidence="9" id="KW-0418">Kinase</keyword>
<dbReference type="SUPFAM" id="SSF55874">
    <property type="entry name" value="ATPase domain of HSP90 chaperone/DNA topoisomerase II/histidine kinase"/>
    <property type="match status" value="1"/>
</dbReference>
<protein>
    <recommendedName>
        <fullName evidence="15">Sensory/regulatory protein RpfC</fullName>
        <ecNumber evidence="3">2.7.13.3</ecNumber>
    </recommendedName>
</protein>
<dbReference type="InterPro" id="IPR036641">
    <property type="entry name" value="HPT_dom_sf"/>
</dbReference>
<dbReference type="InterPro" id="IPR035965">
    <property type="entry name" value="PAS-like_dom_sf"/>
</dbReference>
<keyword evidence="5 16" id="KW-0597">Phosphoprotein</keyword>
<evidence type="ECO:0000259" key="19">
    <source>
        <dbReference type="PROSITE" id="PS50112"/>
    </source>
</evidence>
<dbReference type="InterPro" id="IPR011006">
    <property type="entry name" value="CheY-like_superfamily"/>
</dbReference>
<dbReference type="PROSITE" id="PS50112">
    <property type="entry name" value="PAS"/>
    <property type="match status" value="2"/>
</dbReference>
<dbReference type="GO" id="GO:0006355">
    <property type="term" value="P:regulation of DNA-templated transcription"/>
    <property type="evidence" value="ECO:0007669"/>
    <property type="project" value="InterPro"/>
</dbReference>
<evidence type="ECO:0000256" key="8">
    <source>
        <dbReference type="ARBA" id="ARBA00022741"/>
    </source>
</evidence>
<evidence type="ECO:0000259" key="20">
    <source>
        <dbReference type="PROSITE" id="PS50113"/>
    </source>
</evidence>
<evidence type="ECO:0000256" key="6">
    <source>
        <dbReference type="ARBA" id="ARBA00022679"/>
    </source>
</evidence>